<evidence type="ECO:0000313" key="2">
    <source>
        <dbReference type="EMBL" id="KAF0971676.1"/>
    </source>
</evidence>
<dbReference type="OMA" id="HRRMKNT"/>
<dbReference type="VEuPathDB" id="AmoebaDB:NfTy_081000"/>
<dbReference type="GeneID" id="68117114"/>
<dbReference type="AlphaFoldDB" id="A0A6A5BA63"/>
<proteinExistence type="predicted"/>
<protein>
    <recommendedName>
        <fullName evidence="4">Phytanoyl-CoA dioxygenase</fullName>
    </recommendedName>
</protein>
<dbReference type="EMBL" id="VFQX01000074">
    <property type="protein sequence ID" value="KAF0971676.1"/>
    <property type="molecule type" value="Genomic_DNA"/>
</dbReference>
<gene>
    <name evidence="2" type="ORF">FDP41_009899</name>
</gene>
<sequence length="407" mass="46909">MNTTSSSSSYRPAMKVADALSIVLNNIDLIPFHRSPLMKLEIEPPNSADASSGKKKKQQQQQHSEDGSSSRLQMIPFSDRNKVIKSQIVRIMLDTHTLWERSAQNDVLSNAASLQLITQLQTKQLPPNALPLHPNTITTAEQVDDPYEMNRFVKQFLIDGYLVIDPAALKTCGPMFHREMLELGLSVRNHLTTKIPQILHVFSDSTVKKVLTRLLGSDYETLPTTHMHLSERGRLDQHWHKDDFQDGYIRPVEPPTTLNHVMAMYYPQDTILEMGPTAIRRGTHFEGYSNDYVPDRYLFDQNQTKYREVSLTCRAGTIVMLHFEIVHRRMKNTLTNRFMMKFQFRRRQQPPTPGSRGLSNKMKAIASTIQPYDEVNPIDDNYDHQFIDPLARKIWNWMHGLLLSVIE</sequence>
<name>A0A6A5BA63_NAEFO</name>
<dbReference type="VEuPathDB" id="AmoebaDB:FDP41_009899"/>
<feature type="region of interest" description="Disordered" evidence="1">
    <location>
        <begin position="43"/>
        <end position="73"/>
    </location>
</feature>
<dbReference type="InterPro" id="IPR008775">
    <property type="entry name" value="Phytyl_CoA_dOase-like"/>
</dbReference>
<evidence type="ECO:0000313" key="3">
    <source>
        <dbReference type="Proteomes" id="UP000444721"/>
    </source>
</evidence>
<keyword evidence="3" id="KW-1185">Reference proteome</keyword>
<organism evidence="2 3">
    <name type="scientific">Naegleria fowleri</name>
    <name type="common">Brain eating amoeba</name>
    <dbReference type="NCBI Taxonomy" id="5763"/>
    <lineage>
        <taxon>Eukaryota</taxon>
        <taxon>Discoba</taxon>
        <taxon>Heterolobosea</taxon>
        <taxon>Tetramitia</taxon>
        <taxon>Eutetramitia</taxon>
        <taxon>Vahlkampfiidae</taxon>
        <taxon>Naegleria</taxon>
    </lineage>
</organism>
<dbReference type="Proteomes" id="UP000444721">
    <property type="component" value="Unassembled WGS sequence"/>
</dbReference>
<accession>A0A6A5BA63</accession>
<dbReference type="Gene3D" id="2.60.120.620">
    <property type="entry name" value="q2cbj1_9rhob like domain"/>
    <property type="match status" value="1"/>
</dbReference>
<dbReference type="RefSeq" id="XP_044556392.1">
    <property type="nucleotide sequence ID" value="XM_044713906.1"/>
</dbReference>
<evidence type="ECO:0000256" key="1">
    <source>
        <dbReference type="SAM" id="MobiDB-lite"/>
    </source>
</evidence>
<evidence type="ECO:0008006" key="4">
    <source>
        <dbReference type="Google" id="ProtNLM"/>
    </source>
</evidence>
<dbReference type="Pfam" id="PF05721">
    <property type="entry name" value="PhyH"/>
    <property type="match status" value="1"/>
</dbReference>
<dbReference type="VEuPathDB" id="AmoebaDB:NF0104120"/>
<reference evidence="2 3" key="1">
    <citation type="journal article" date="2019" name="Sci. Rep.">
        <title>Nanopore sequencing improves the draft genome of the human pathogenic amoeba Naegleria fowleri.</title>
        <authorList>
            <person name="Liechti N."/>
            <person name="Schurch N."/>
            <person name="Bruggmann R."/>
            <person name="Wittwer M."/>
        </authorList>
    </citation>
    <scope>NUCLEOTIDE SEQUENCE [LARGE SCALE GENOMIC DNA]</scope>
    <source>
        <strain evidence="2 3">ATCC 30894</strain>
    </source>
</reference>
<comment type="caution">
    <text evidence="2">The sequence shown here is derived from an EMBL/GenBank/DDBJ whole genome shotgun (WGS) entry which is preliminary data.</text>
</comment>
<dbReference type="SUPFAM" id="SSF51197">
    <property type="entry name" value="Clavaminate synthase-like"/>
    <property type="match status" value="1"/>
</dbReference>
<dbReference type="OrthoDB" id="10256432at2759"/>